<organism evidence="1 2">
    <name type="scientific">Natranaeroarchaeum sulfidigenes</name>
    <dbReference type="NCBI Taxonomy" id="2784880"/>
    <lineage>
        <taxon>Archaea</taxon>
        <taxon>Methanobacteriati</taxon>
        <taxon>Methanobacteriota</taxon>
        <taxon>Stenosarchaea group</taxon>
        <taxon>Halobacteria</taxon>
        <taxon>Halobacteriales</taxon>
        <taxon>Natronoarchaeaceae</taxon>
        <taxon>Natranaeroarchaeum</taxon>
    </lineage>
</organism>
<evidence type="ECO:0000313" key="2">
    <source>
        <dbReference type="Proteomes" id="UP000663586"/>
    </source>
</evidence>
<dbReference type="InterPro" id="IPR055766">
    <property type="entry name" value="DUF7342"/>
</dbReference>
<gene>
    <name evidence="1" type="ORF">AArcS_0492</name>
</gene>
<dbReference type="KEGG" id="hara:AArcS_0492"/>
<proteinExistence type="predicted"/>
<dbReference type="EMBL" id="CP064786">
    <property type="protein sequence ID" value="QSG01721.1"/>
    <property type="molecule type" value="Genomic_DNA"/>
</dbReference>
<evidence type="ECO:0000313" key="1">
    <source>
        <dbReference type="EMBL" id="QSG01721.1"/>
    </source>
</evidence>
<name>A0A897MMX0_9EURY</name>
<dbReference type="Proteomes" id="UP000663586">
    <property type="component" value="Chromosome"/>
</dbReference>
<accession>A0A897MMX0</accession>
<protein>
    <submittedName>
        <fullName evidence="1">HTH-domain containing transcriptional regulator</fullName>
    </submittedName>
</protein>
<keyword evidence="2" id="KW-1185">Reference proteome</keyword>
<sequence length="178" mass="20009">MWPAEMDAADRVRHVALTRTTPRNAGWIAEEADVSRDTAVKYLDRMADQGDLSVVETADGTCYRPDDVTQFLREVRTLAEEQSVDELTGELRAIGDEIDSWKSAYGVESLEELRQSLGREELSPSDRRDRLETIEEWEYNIQVREAIQLAISLQSSLTKLDVDPHTGESGLGTLPQEG</sequence>
<dbReference type="Pfam" id="PF24033">
    <property type="entry name" value="DUF7342"/>
    <property type="match status" value="1"/>
</dbReference>
<dbReference type="AlphaFoldDB" id="A0A897MMX0"/>
<reference evidence="1" key="1">
    <citation type="submission" date="2020-11" db="EMBL/GenBank/DDBJ databases">
        <title>Carbohydrate-dependent, anaerobic sulfur respiration: A novel catabolism in halophilic archaea.</title>
        <authorList>
            <person name="Sorokin D.Y."/>
            <person name="Messina E."/>
            <person name="Smedile F."/>
            <person name="La Cono V."/>
            <person name="Hallsworth J.E."/>
            <person name="Yakimov M.M."/>
        </authorList>
    </citation>
    <scope>NUCLEOTIDE SEQUENCE</scope>
    <source>
        <strain evidence="1">AArc-S</strain>
    </source>
</reference>